<dbReference type="SUPFAM" id="SSF50630">
    <property type="entry name" value="Acid proteases"/>
    <property type="match status" value="1"/>
</dbReference>
<reference evidence="1" key="1">
    <citation type="submission" date="2019-05" db="EMBL/GenBank/DDBJ databases">
        <title>Annotation for the trematode Paragonimus heterotremus.</title>
        <authorList>
            <person name="Choi Y.-J."/>
        </authorList>
    </citation>
    <scope>NUCLEOTIDE SEQUENCE</scope>
    <source>
        <strain evidence="1">LC</strain>
    </source>
</reference>
<dbReference type="InterPro" id="IPR021109">
    <property type="entry name" value="Peptidase_aspartic_dom_sf"/>
</dbReference>
<dbReference type="EMBL" id="LUCH01007127">
    <property type="protein sequence ID" value="KAF5396898.1"/>
    <property type="molecule type" value="Genomic_DNA"/>
</dbReference>
<name>A0A8J4T2E9_9TREM</name>
<comment type="caution">
    <text evidence="1">The sequence shown here is derived from an EMBL/GenBank/DDBJ whole genome shotgun (WGS) entry which is preliminary data.</text>
</comment>
<keyword evidence="2" id="KW-1185">Reference proteome</keyword>
<organism evidence="1 2">
    <name type="scientific">Paragonimus heterotremus</name>
    <dbReference type="NCBI Taxonomy" id="100268"/>
    <lineage>
        <taxon>Eukaryota</taxon>
        <taxon>Metazoa</taxon>
        <taxon>Spiralia</taxon>
        <taxon>Lophotrochozoa</taxon>
        <taxon>Platyhelminthes</taxon>
        <taxon>Trematoda</taxon>
        <taxon>Digenea</taxon>
        <taxon>Plagiorchiida</taxon>
        <taxon>Troglotremata</taxon>
        <taxon>Troglotrematidae</taxon>
        <taxon>Paragonimus</taxon>
    </lineage>
</organism>
<dbReference type="Proteomes" id="UP000748531">
    <property type="component" value="Unassembled WGS sequence"/>
</dbReference>
<dbReference type="OrthoDB" id="6284779at2759"/>
<protein>
    <recommendedName>
        <fullName evidence="3">Peptidase A2 domain-containing protein</fullName>
    </recommendedName>
</protein>
<sequence>MDTVISVLQDWFQEDSSKVTQKFLPTCLQLDTASDITLISRGTWRKLGQPLLLPAHHTPRNASGGTLKLAGGVTYHPGLNLLGLDWMGKLKLLNQPVNNICNQTKIRTRFDNIRPSPLTSANEVHRTGYAQCIRRFNIGDSVLARDFRGQDKWTAVVISKRKGKVIYEVSVGEDTRRKHINQLRRNPCLFPIKPDPTLLQWDILLNIFELHKKADMSCQTLVRQHQFLLFIDDPNEQGNP</sequence>
<accession>A0A8J4T2E9</accession>
<evidence type="ECO:0008006" key="3">
    <source>
        <dbReference type="Google" id="ProtNLM"/>
    </source>
</evidence>
<dbReference type="AlphaFoldDB" id="A0A8J4T2E9"/>
<gene>
    <name evidence="1" type="ORF">PHET_09589</name>
</gene>
<evidence type="ECO:0000313" key="1">
    <source>
        <dbReference type="EMBL" id="KAF5396898.1"/>
    </source>
</evidence>
<proteinExistence type="predicted"/>
<evidence type="ECO:0000313" key="2">
    <source>
        <dbReference type="Proteomes" id="UP000748531"/>
    </source>
</evidence>